<dbReference type="CDD" id="cd05333">
    <property type="entry name" value="BKR_SDR_c"/>
    <property type="match status" value="1"/>
</dbReference>
<dbReference type="GO" id="GO:0032787">
    <property type="term" value="P:monocarboxylic acid metabolic process"/>
    <property type="evidence" value="ECO:0007669"/>
    <property type="project" value="UniProtKB-ARBA"/>
</dbReference>
<gene>
    <name evidence="4" type="ORF">EA58_15100</name>
</gene>
<dbReference type="NCBIfam" id="NF009464">
    <property type="entry name" value="PRK12824.1"/>
    <property type="match status" value="1"/>
</dbReference>
<dbReference type="PRINTS" id="PR00081">
    <property type="entry name" value="GDHRDH"/>
</dbReference>
<dbReference type="NCBIfam" id="NF009466">
    <property type="entry name" value="PRK12826.1-2"/>
    <property type="match status" value="1"/>
</dbReference>
<dbReference type="InterPro" id="IPR036291">
    <property type="entry name" value="NAD(P)-bd_dom_sf"/>
</dbReference>
<keyword evidence="5" id="KW-1185">Reference proteome</keyword>
<dbReference type="GO" id="GO:0018454">
    <property type="term" value="F:acetoacetyl-CoA reductase activity"/>
    <property type="evidence" value="ECO:0007669"/>
    <property type="project" value="UniProtKB-EC"/>
</dbReference>
<organism evidence="4 5">
    <name type="scientific">Photobacterium galatheae</name>
    <dbReference type="NCBI Taxonomy" id="1654360"/>
    <lineage>
        <taxon>Bacteria</taxon>
        <taxon>Pseudomonadati</taxon>
        <taxon>Pseudomonadota</taxon>
        <taxon>Gammaproteobacteria</taxon>
        <taxon>Vibrionales</taxon>
        <taxon>Vibrionaceae</taxon>
        <taxon>Photobacterium</taxon>
    </lineage>
</organism>
<dbReference type="FunFam" id="3.40.50.720:FF:000173">
    <property type="entry name" value="3-oxoacyl-[acyl-carrier protein] reductase"/>
    <property type="match status" value="1"/>
</dbReference>
<dbReference type="InterPro" id="IPR057326">
    <property type="entry name" value="KR_dom"/>
</dbReference>
<dbReference type="Pfam" id="PF13561">
    <property type="entry name" value="adh_short_C2"/>
    <property type="match status" value="1"/>
</dbReference>
<dbReference type="InterPro" id="IPR050259">
    <property type="entry name" value="SDR"/>
</dbReference>
<evidence type="ECO:0000256" key="2">
    <source>
        <dbReference type="ARBA" id="ARBA00023002"/>
    </source>
</evidence>
<evidence type="ECO:0000256" key="1">
    <source>
        <dbReference type="ARBA" id="ARBA00006484"/>
    </source>
</evidence>
<dbReference type="SMART" id="SM00822">
    <property type="entry name" value="PKS_KR"/>
    <property type="match status" value="1"/>
</dbReference>
<feature type="domain" description="Ketoreductase" evidence="3">
    <location>
        <begin position="3"/>
        <end position="184"/>
    </location>
</feature>
<dbReference type="STRING" id="1654360.EA58_15100"/>
<dbReference type="NCBIfam" id="TIGR01829">
    <property type="entry name" value="AcAcCoA_reduct"/>
    <property type="match status" value="1"/>
</dbReference>
<reference evidence="4 5" key="1">
    <citation type="submission" date="2014-04" db="EMBL/GenBank/DDBJ databases">
        <title>Draft genome sequence of Photobacterium halotolerans S2753: a solonamide, ngercheumicin and holomycin producer.</title>
        <authorList>
            <person name="Machado H.R."/>
            <person name="Gram L."/>
        </authorList>
    </citation>
    <scope>NUCLEOTIDE SEQUENCE [LARGE SCALE GENOMIC DNA]</scope>
    <source>
        <strain evidence="4 5">S2753</strain>
    </source>
</reference>
<dbReference type="SUPFAM" id="SSF51735">
    <property type="entry name" value="NAD(P)-binding Rossmann-fold domains"/>
    <property type="match status" value="1"/>
</dbReference>
<dbReference type="Gene3D" id="3.40.50.720">
    <property type="entry name" value="NAD(P)-binding Rossmann-like Domain"/>
    <property type="match status" value="1"/>
</dbReference>
<sequence length="246" mass="26103">MTKVALVTGAKGGIGSAITQGLVDAGYRVIATYFPTGEAKAKEWFAENNYSDSQVRLFPLDVTDAGYCAEALATLLKEEGKIDVLVNNAGITRDSTFKRMTVQQWNEVITTNLNSLFNVTHPLFASMCDKGFGRIINISSVNGLKGQFGQANYSAAKAGMIGFTKALAAEGARYGVTVNAIAPGYTGTPMVEAIKPEVLDAIKAEIPMKRLAQPNEVSASVNFLASDAAAYITGETLSVNGGLYMH</sequence>
<evidence type="ECO:0000259" key="3">
    <source>
        <dbReference type="SMART" id="SM00822"/>
    </source>
</evidence>
<dbReference type="GO" id="GO:0005737">
    <property type="term" value="C:cytoplasm"/>
    <property type="evidence" value="ECO:0007669"/>
    <property type="project" value="InterPro"/>
</dbReference>
<evidence type="ECO:0000313" key="4">
    <source>
        <dbReference type="EMBL" id="KDM90714.1"/>
    </source>
</evidence>
<dbReference type="PROSITE" id="PS00061">
    <property type="entry name" value="ADH_SHORT"/>
    <property type="match status" value="1"/>
</dbReference>
<dbReference type="AlphaFoldDB" id="A0A066RK80"/>
<dbReference type="InterPro" id="IPR011283">
    <property type="entry name" value="Acetoacetyl-CoA_reductase"/>
</dbReference>
<dbReference type="RefSeq" id="WP_036754245.1">
    <property type="nucleotide sequence ID" value="NZ_JAGSGC010000007.1"/>
</dbReference>
<evidence type="ECO:0000313" key="5">
    <source>
        <dbReference type="Proteomes" id="UP000027192"/>
    </source>
</evidence>
<dbReference type="EC" id="1.1.1.36" evidence="4"/>
<dbReference type="GO" id="GO:0042619">
    <property type="term" value="P:poly-hydroxybutyrate biosynthetic process"/>
    <property type="evidence" value="ECO:0007669"/>
    <property type="project" value="InterPro"/>
</dbReference>
<protein>
    <submittedName>
        <fullName evidence="4">3-ketoacyl-ACP reductase</fullName>
        <ecNumber evidence="4">1.1.1.36</ecNumber>
    </submittedName>
</protein>
<dbReference type="PANTHER" id="PTHR42879:SF2">
    <property type="entry name" value="3-OXOACYL-[ACYL-CARRIER-PROTEIN] REDUCTASE FABG"/>
    <property type="match status" value="1"/>
</dbReference>
<dbReference type="OrthoDB" id="9804774at2"/>
<name>A0A066RK80_9GAMM</name>
<keyword evidence="2 4" id="KW-0560">Oxidoreductase</keyword>
<comment type="similarity">
    <text evidence="1">Belongs to the short-chain dehydrogenases/reductases (SDR) family.</text>
</comment>
<accession>A0A066RK80</accession>
<dbReference type="PANTHER" id="PTHR42879">
    <property type="entry name" value="3-OXOACYL-(ACYL-CARRIER-PROTEIN) REDUCTASE"/>
    <property type="match status" value="1"/>
</dbReference>
<dbReference type="InterPro" id="IPR002347">
    <property type="entry name" value="SDR_fam"/>
</dbReference>
<comment type="caution">
    <text evidence="4">The sequence shown here is derived from an EMBL/GenBank/DDBJ whole genome shotgun (WGS) entry which is preliminary data.</text>
</comment>
<dbReference type="Proteomes" id="UP000027192">
    <property type="component" value="Unassembled WGS sequence"/>
</dbReference>
<proteinExistence type="inferred from homology"/>
<dbReference type="InterPro" id="IPR020904">
    <property type="entry name" value="Sc_DH/Rdtase_CS"/>
</dbReference>
<dbReference type="EMBL" id="JMIB01000028">
    <property type="protein sequence ID" value="KDM90714.1"/>
    <property type="molecule type" value="Genomic_DNA"/>
</dbReference>
<dbReference type="PRINTS" id="PR00080">
    <property type="entry name" value="SDRFAMILY"/>
</dbReference>